<accession>A0A2D6LQE3</accession>
<feature type="region of interest" description="Disordered" evidence="2">
    <location>
        <begin position="1"/>
        <end position="37"/>
    </location>
</feature>
<proteinExistence type="predicted"/>
<dbReference type="EMBL" id="NZBD01000016">
    <property type="protein sequence ID" value="MAG18391.1"/>
    <property type="molecule type" value="Genomic_DNA"/>
</dbReference>
<feature type="coiled-coil region" evidence="1">
    <location>
        <begin position="96"/>
        <end position="135"/>
    </location>
</feature>
<gene>
    <name evidence="3" type="ORF">CL944_02875</name>
</gene>
<evidence type="ECO:0000256" key="1">
    <source>
        <dbReference type="SAM" id="Coils"/>
    </source>
</evidence>
<keyword evidence="1" id="KW-0175">Coiled coil</keyword>
<comment type="caution">
    <text evidence="3">The sequence shown here is derived from an EMBL/GenBank/DDBJ whole genome shotgun (WGS) entry which is preliminary data.</text>
</comment>
<dbReference type="AlphaFoldDB" id="A0A2D6LQE3"/>
<name>A0A2D6LQE3_9ARCH</name>
<reference evidence="4" key="1">
    <citation type="submission" date="2017-09" db="EMBL/GenBank/DDBJ databases">
        <title>The Reconstruction of 2,631 Draft Metagenome-Assembled Genomes from the Global Oceans.</title>
        <authorList>
            <person name="Tully B.J."/>
            <person name="Graham E.D."/>
            <person name="Heidelberg J.F."/>
        </authorList>
    </citation>
    <scope>NUCLEOTIDE SEQUENCE [LARGE SCALE GENOMIC DNA]</scope>
</reference>
<evidence type="ECO:0000256" key="2">
    <source>
        <dbReference type="SAM" id="MobiDB-lite"/>
    </source>
</evidence>
<evidence type="ECO:0000313" key="3">
    <source>
        <dbReference type="EMBL" id="MAG18391.1"/>
    </source>
</evidence>
<dbReference type="Proteomes" id="UP000226712">
    <property type="component" value="Unassembled WGS sequence"/>
</dbReference>
<organism evidence="3 4">
    <name type="scientific">Candidatus Iainarchaeum sp</name>
    <dbReference type="NCBI Taxonomy" id="3101447"/>
    <lineage>
        <taxon>Archaea</taxon>
        <taxon>Candidatus Iainarchaeota</taxon>
        <taxon>Candidatus Iainarchaeia</taxon>
        <taxon>Candidatus Iainarchaeales</taxon>
        <taxon>Candidatus Iainarchaeaceae</taxon>
        <taxon>Candidatus Iainarchaeum</taxon>
    </lineage>
</organism>
<evidence type="ECO:0000313" key="4">
    <source>
        <dbReference type="Proteomes" id="UP000226712"/>
    </source>
</evidence>
<protein>
    <submittedName>
        <fullName evidence="3">Uncharacterized protein</fullName>
    </submittedName>
</protein>
<sequence length="137" mass="15654">MPKKPKQQKRGSDGPTKVHGFFSQTYAKAHAENEQRSEKLTEMVAALKKATKPGERASILRKRITFAQQNLSSGRLLKNNATRLLKQYRSELSPGVAELLEQVEKHEADFVKILEEQITELKKSLQMEITRHQAEQN</sequence>